<dbReference type="PROSITE" id="PS50943">
    <property type="entry name" value="HTH_CROC1"/>
    <property type="match status" value="1"/>
</dbReference>
<dbReference type="AlphaFoldDB" id="A0A6N7WZ35"/>
<keyword evidence="1" id="KW-0238">DNA-binding</keyword>
<dbReference type="SMART" id="SM00530">
    <property type="entry name" value="HTH_XRE"/>
    <property type="match status" value="1"/>
</dbReference>
<evidence type="ECO:0000259" key="2">
    <source>
        <dbReference type="PROSITE" id="PS50943"/>
    </source>
</evidence>
<dbReference type="Gene3D" id="1.10.260.40">
    <property type="entry name" value="lambda repressor-like DNA-binding domains"/>
    <property type="match status" value="1"/>
</dbReference>
<dbReference type="PANTHER" id="PTHR46558:SF11">
    <property type="entry name" value="HTH-TYPE TRANSCRIPTIONAL REGULATOR XRE"/>
    <property type="match status" value="1"/>
</dbReference>
<evidence type="ECO:0000313" key="4">
    <source>
        <dbReference type="Proteomes" id="UP000440713"/>
    </source>
</evidence>
<evidence type="ECO:0000256" key="1">
    <source>
        <dbReference type="ARBA" id="ARBA00023125"/>
    </source>
</evidence>
<dbReference type="CDD" id="cd00093">
    <property type="entry name" value="HTH_XRE"/>
    <property type="match status" value="1"/>
</dbReference>
<organism evidence="3 4">
    <name type="scientific">Peptostreptococcus porci</name>
    <dbReference type="NCBI Taxonomy" id="2652282"/>
    <lineage>
        <taxon>Bacteria</taxon>
        <taxon>Bacillati</taxon>
        <taxon>Bacillota</taxon>
        <taxon>Clostridia</taxon>
        <taxon>Peptostreptococcales</taxon>
        <taxon>Peptostreptococcaceae</taxon>
        <taxon>Peptostreptococcus</taxon>
    </lineage>
</organism>
<gene>
    <name evidence="3" type="ORF">FYJ71_03645</name>
</gene>
<dbReference type="GO" id="GO:0003677">
    <property type="term" value="F:DNA binding"/>
    <property type="evidence" value="ECO:0007669"/>
    <property type="project" value="UniProtKB-KW"/>
</dbReference>
<feature type="domain" description="HTH cro/C1-type" evidence="2">
    <location>
        <begin position="7"/>
        <end position="67"/>
    </location>
</feature>
<sequence length="113" mass="13479">MKFGTRLRELRRRYDYTHDDLAELFNKKFHTSFNKSTLSQYENGKRIPDVALLSYWTDFFDVSTDYLLGRTDIEKSNMEVIAVHQTKGNNKSIEDIEELKNLIRELINEEKNK</sequence>
<proteinExistence type="predicted"/>
<dbReference type="SUPFAM" id="SSF47413">
    <property type="entry name" value="lambda repressor-like DNA-binding domains"/>
    <property type="match status" value="1"/>
</dbReference>
<accession>A0A6N7WZ35</accession>
<comment type="caution">
    <text evidence="3">The sequence shown here is derived from an EMBL/GenBank/DDBJ whole genome shotgun (WGS) entry which is preliminary data.</text>
</comment>
<name>A0A6N7WZ35_9FIRM</name>
<dbReference type="Pfam" id="PF12844">
    <property type="entry name" value="HTH_19"/>
    <property type="match status" value="1"/>
</dbReference>
<dbReference type="PANTHER" id="PTHR46558">
    <property type="entry name" value="TRACRIPTIONAL REGULATORY PROTEIN-RELATED-RELATED"/>
    <property type="match status" value="1"/>
</dbReference>
<dbReference type="EMBL" id="VUNE01000001">
    <property type="protein sequence ID" value="MST62068.1"/>
    <property type="molecule type" value="Genomic_DNA"/>
</dbReference>
<dbReference type="InterPro" id="IPR001387">
    <property type="entry name" value="Cro/C1-type_HTH"/>
</dbReference>
<evidence type="ECO:0000313" key="3">
    <source>
        <dbReference type="EMBL" id="MST62068.1"/>
    </source>
</evidence>
<protein>
    <submittedName>
        <fullName evidence="3">Helix-turn-helix transcriptional regulator</fullName>
    </submittedName>
</protein>
<dbReference type="InterPro" id="IPR010982">
    <property type="entry name" value="Lambda_DNA-bd_dom_sf"/>
</dbReference>
<dbReference type="Proteomes" id="UP000440713">
    <property type="component" value="Unassembled WGS sequence"/>
</dbReference>
<dbReference type="RefSeq" id="WP_154537426.1">
    <property type="nucleotide sequence ID" value="NZ_VUNE01000001.1"/>
</dbReference>
<keyword evidence="4" id="KW-1185">Reference proteome</keyword>
<reference evidence="3 4" key="1">
    <citation type="submission" date="2019-08" db="EMBL/GenBank/DDBJ databases">
        <title>In-depth cultivation of the pig gut microbiome towards novel bacterial diversity and tailored functional studies.</title>
        <authorList>
            <person name="Wylensek D."/>
            <person name="Hitch T.C.A."/>
            <person name="Clavel T."/>
        </authorList>
    </citation>
    <scope>NUCLEOTIDE SEQUENCE [LARGE SCALE GENOMIC DNA]</scope>
    <source>
        <strain evidence="3 4">WCA-SAB-591-4A-A</strain>
    </source>
</reference>